<dbReference type="PANTHER" id="PTHR10217">
    <property type="entry name" value="VOLTAGE AND LIGAND GATED POTASSIUM CHANNEL"/>
    <property type="match status" value="1"/>
</dbReference>
<dbReference type="InterPro" id="IPR050818">
    <property type="entry name" value="KCNH_animal-type"/>
</dbReference>
<dbReference type="PANTHER" id="PTHR10217:SF435">
    <property type="entry name" value="POTASSIUM VOLTAGE-GATED CHANNEL PROTEIN EAG"/>
    <property type="match status" value="1"/>
</dbReference>
<dbReference type="GO" id="GO:0005249">
    <property type="term" value="F:voltage-gated potassium channel activity"/>
    <property type="evidence" value="ECO:0007669"/>
    <property type="project" value="TreeGrafter"/>
</dbReference>
<dbReference type="GO" id="GO:0005886">
    <property type="term" value="C:plasma membrane"/>
    <property type="evidence" value="ECO:0007669"/>
    <property type="project" value="TreeGrafter"/>
</dbReference>
<protein>
    <submittedName>
        <fullName evidence="2">Uncharacterized protein</fullName>
    </submittedName>
</protein>
<feature type="transmembrane region" description="Helical" evidence="1">
    <location>
        <begin position="353"/>
        <end position="375"/>
    </location>
</feature>
<dbReference type="AlphaFoldDB" id="A0AA36NIB7"/>
<dbReference type="InterPro" id="IPR018490">
    <property type="entry name" value="cNMP-bd_dom_sf"/>
</dbReference>
<gene>
    <name evidence="2" type="ORF">EVOR1521_LOCUS29546</name>
</gene>
<proteinExistence type="predicted"/>
<organism evidence="2 3">
    <name type="scientific">Effrenium voratum</name>
    <dbReference type="NCBI Taxonomy" id="2562239"/>
    <lineage>
        <taxon>Eukaryota</taxon>
        <taxon>Sar</taxon>
        <taxon>Alveolata</taxon>
        <taxon>Dinophyceae</taxon>
        <taxon>Suessiales</taxon>
        <taxon>Symbiodiniaceae</taxon>
        <taxon>Effrenium</taxon>
    </lineage>
</organism>
<dbReference type="SUPFAM" id="SSF81324">
    <property type="entry name" value="Voltage-gated potassium channels"/>
    <property type="match status" value="1"/>
</dbReference>
<keyword evidence="1" id="KW-1133">Transmembrane helix</keyword>
<dbReference type="GO" id="GO:0042391">
    <property type="term" value="P:regulation of membrane potential"/>
    <property type="evidence" value="ECO:0007669"/>
    <property type="project" value="TreeGrafter"/>
</dbReference>
<keyword evidence="1" id="KW-0812">Transmembrane</keyword>
<dbReference type="SUPFAM" id="SSF51206">
    <property type="entry name" value="cAMP-binding domain-like"/>
    <property type="match status" value="1"/>
</dbReference>
<feature type="transmembrane region" description="Helical" evidence="1">
    <location>
        <begin position="206"/>
        <end position="226"/>
    </location>
</feature>
<reference evidence="2" key="1">
    <citation type="submission" date="2023-08" db="EMBL/GenBank/DDBJ databases">
        <authorList>
            <person name="Chen Y."/>
            <person name="Shah S."/>
            <person name="Dougan E. K."/>
            <person name="Thang M."/>
            <person name="Chan C."/>
        </authorList>
    </citation>
    <scope>NUCLEOTIDE SEQUENCE</scope>
</reference>
<comment type="caution">
    <text evidence="2">The sequence shown here is derived from an EMBL/GenBank/DDBJ whole genome shotgun (WGS) entry which is preliminary data.</text>
</comment>
<evidence type="ECO:0000256" key="1">
    <source>
        <dbReference type="SAM" id="Phobius"/>
    </source>
</evidence>
<dbReference type="InterPro" id="IPR049232">
    <property type="entry name" value="DUF6829"/>
</dbReference>
<evidence type="ECO:0000313" key="3">
    <source>
        <dbReference type="Proteomes" id="UP001178507"/>
    </source>
</evidence>
<dbReference type="Proteomes" id="UP001178507">
    <property type="component" value="Unassembled WGS sequence"/>
</dbReference>
<keyword evidence="3" id="KW-1185">Reference proteome</keyword>
<dbReference type="EMBL" id="CAUJNA010003699">
    <property type="protein sequence ID" value="CAJ1407974.1"/>
    <property type="molecule type" value="Genomic_DNA"/>
</dbReference>
<accession>A0AA36NIB7</accession>
<sequence length="1170" mass="132009">MCDCLSSQPKDAGALLEEAKTMTMHGIGGDGPAWRQSCPTSPQWLLAPATMRGSLSKDSVRDVGTFQRISAAVKDIQGELDGIIEKSERAKNSLLELSATEATPEEDGSLHPALQQHFNFRGDSVTVSQSSGNLRQYPTYALYGEWEKLSHFGDKPLSYLRQPVQSMLRRQDTISGLSNSLGLEAGQPRKKECRWFMLDPTSYSRLAWSFLGLLFVLFDAISIPVIVSWDVANTWLSVISVVCMVYWTLDMLSSTQTGFYESGELILSSSRALQHYLKGWFLFDCTLVTLDWVMLALDDSDAETVFVGHRFARVVRVVRTLRLVRLLKLNVLMRVLEDQLSLGYTQAVQLTSAVIKSMLIIMFAVHALGCTWYYVGRAEVESANGPNWLSSANMVLSNMEDQYLASCHWVLCQFTPAPVSIHAQNSRERVYNILVIFFSLLVMGSAISRVSASIQAAIKMNSEAQDRRRHVTQYLKLNKVSLGLQIRVLRFVDHNLSKLSAVQLDERLLSDTLKDELYMDRRGPLLRLHPMYDFMSKISPKAFTKLCGMLKLAIFEDREVIFTRLTPARGMYITAPGRYIRNAGHMDQKISSKSHTFYAEISLFVKVEHRLTLSSFQFNDVFILPYLQLADGVKELPECCGFVYQYAKAMQRQLNDGEVAATDMVPLEVASHCCQQTDAYKILNMSDDMLLHKFQVPQQTQDVSVYQWLDAFFARKSAENLASRYSLVSELCGFFPELLPNGTYEIFSNDGSAARAVSSICSLLWLVKDEHHEFVQPQRTESRMDRQTWERLQEFVAWTEVKSSLKWLYGLCVLIVVSGLSGSKHLSWQFPDSHQDPDEAVLYMLLVMHNVAPSVRGLDQDTLAVVTKVARLRKAFAFAQFVQGENTPHNIYLLQQALKDEEPIVFKLFLLAELAILFGVGASWGCTGSHFLTQNMAQMVMLGLGALKNLRPGPEVSLEIYWDYLCSWGRLLRLPEVAPQDLAFVRLARICRINARGKDLQLLYSCWSKVPPSDKAVLTDFFLADGIRHHASLLSYLPACFENARQNPAVGLPAMLELLVDLIEVTWVQMSQASELQVVVNLYDLATFTSVVRSRAVFSACLEHAKITKANAGFQLSLTSKNWARSDEHQGHELSLPSSLRKLLRRSRENSQVQEEVPLAAEETIVRDFI</sequence>
<evidence type="ECO:0000313" key="2">
    <source>
        <dbReference type="EMBL" id="CAJ1407974.1"/>
    </source>
</evidence>
<dbReference type="Gene3D" id="1.10.287.70">
    <property type="match status" value="1"/>
</dbReference>
<name>A0AA36NIB7_9DINO</name>
<dbReference type="Pfam" id="PF20717">
    <property type="entry name" value="DUF6829"/>
    <property type="match status" value="1"/>
</dbReference>
<feature type="transmembrane region" description="Helical" evidence="1">
    <location>
        <begin position="232"/>
        <end position="249"/>
    </location>
</feature>
<feature type="transmembrane region" description="Helical" evidence="1">
    <location>
        <begin position="430"/>
        <end position="452"/>
    </location>
</feature>
<keyword evidence="1" id="KW-0472">Membrane</keyword>